<sequence length="307" mass="34174">MDELTVAIVIIIFLIITLLWYNHNQIKQAEAKFPPTGKFVTIEGIKLHYISEGSGKPIVFLHGGVLTGDDFRKVIKLAVKQGYHTIAFDRPGYGYSERPKSEDATPMVQARLLHHALKKLGVERPMLVGHSWSGILVLSYALSYPDNLSGMIILGGAMYKEGYPAEHGDPISKIVTTPILGDALLHMLITTPIIKGLARNILKETFTPEPVPADYYETAVALWLRPNHFKANREDVLFFAPTAVVVGENDPFGVQAQAKRLKRDMPHAKLITLPNVAHMIPQNHPQLVMDVVHTFISEQELTKTATF</sequence>
<proteinExistence type="predicted"/>
<accession>A0A364K4K6</accession>
<gene>
    <name evidence="3" type="ORF">DL897_10320</name>
</gene>
<keyword evidence="3" id="KW-0378">Hydrolase</keyword>
<organism evidence="3 4">
    <name type="scientific">Thermoflavimicrobium daqui</name>
    <dbReference type="NCBI Taxonomy" id="2137476"/>
    <lineage>
        <taxon>Bacteria</taxon>
        <taxon>Bacillati</taxon>
        <taxon>Bacillota</taxon>
        <taxon>Bacilli</taxon>
        <taxon>Bacillales</taxon>
        <taxon>Thermoactinomycetaceae</taxon>
        <taxon>Thermoflavimicrobium</taxon>
    </lineage>
</organism>
<dbReference type="EMBL" id="QJKK01000005">
    <property type="protein sequence ID" value="RAL24293.1"/>
    <property type="molecule type" value="Genomic_DNA"/>
</dbReference>
<dbReference type="PRINTS" id="PR00412">
    <property type="entry name" value="EPOXHYDRLASE"/>
</dbReference>
<dbReference type="PRINTS" id="PR00111">
    <property type="entry name" value="ABHYDROLASE"/>
</dbReference>
<keyword evidence="1" id="KW-0812">Transmembrane</keyword>
<comment type="caution">
    <text evidence="3">The sequence shown here is derived from an EMBL/GenBank/DDBJ whole genome shotgun (WGS) entry which is preliminary data.</text>
</comment>
<dbReference type="Gene3D" id="3.40.50.1820">
    <property type="entry name" value="alpha/beta hydrolase"/>
    <property type="match status" value="1"/>
</dbReference>
<name>A0A364K4K6_9BACL</name>
<dbReference type="OrthoDB" id="6191536at2"/>
<feature type="domain" description="AB hydrolase-1" evidence="2">
    <location>
        <begin position="56"/>
        <end position="156"/>
    </location>
</feature>
<evidence type="ECO:0000259" key="2">
    <source>
        <dbReference type="Pfam" id="PF00561"/>
    </source>
</evidence>
<keyword evidence="4" id="KW-1185">Reference proteome</keyword>
<protein>
    <submittedName>
        <fullName evidence="3">Alpha/beta hydrolase</fullName>
    </submittedName>
</protein>
<feature type="transmembrane region" description="Helical" evidence="1">
    <location>
        <begin position="6"/>
        <end position="22"/>
    </location>
</feature>
<reference evidence="3 4" key="1">
    <citation type="submission" date="2018-06" db="EMBL/GenBank/DDBJ databases">
        <title>Thermoflavimicrobium daqus sp. nov., a thermophilic microbe isolated from Moutai-flavour Daqu.</title>
        <authorList>
            <person name="Wang X."/>
            <person name="Zhou H."/>
        </authorList>
    </citation>
    <scope>NUCLEOTIDE SEQUENCE [LARGE SCALE GENOMIC DNA]</scope>
    <source>
        <strain evidence="3 4">FBKL4.011</strain>
    </source>
</reference>
<keyword evidence="1" id="KW-0472">Membrane</keyword>
<dbReference type="InterPro" id="IPR029058">
    <property type="entry name" value="AB_hydrolase_fold"/>
</dbReference>
<dbReference type="SUPFAM" id="SSF53474">
    <property type="entry name" value="alpha/beta-Hydrolases"/>
    <property type="match status" value="1"/>
</dbReference>
<evidence type="ECO:0000313" key="4">
    <source>
        <dbReference type="Proteomes" id="UP000251213"/>
    </source>
</evidence>
<reference evidence="3 4" key="2">
    <citation type="submission" date="2018-06" db="EMBL/GenBank/DDBJ databases">
        <authorList>
            <person name="Zhirakovskaya E."/>
        </authorList>
    </citation>
    <scope>NUCLEOTIDE SEQUENCE [LARGE SCALE GENOMIC DNA]</scope>
    <source>
        <strain evidence="3 4">FBKL4.011</strain>
    </source>
</reference>
<dbReference type="InterPro" id="IPR050266">
    <property type="entry name" value="AB_hydrolase_sf"/>
</dbReference>
<dbReference type="Proteomes" id="UP000251213">
    <property type="component" value="Unassembled WGS sequence"/>
</dbReference>
<dbReference type="InterPro" id="IPR000073">
    <property type="entry name" value="AB_hydrolase_1"/>
</dbReference>
<evidence type="ECO:0000256" key="1">
    <source>
        <dbReference type="SAM" id="Phobius"/>
    </source>
</evidence>
<dbReference type="Pfam" id="PF00561">
    <property type="entry name" value="Abhydrolase_1"/>
    <property type="match status" value="1"/>
</dbReference>
<dbReference type="GO" id="GO:0016787">
    <property type="term" value="F:hydrolase activity"/>
    <property type="evidence" value="ECO:0007669"/>
    <property type="project" value="UniProtKB-KW"/>
</dbReference>
<dbReference type="AlphaFoldDB" id="A0A364K4K6"/>
<dbReference type="InterPro" id="IPR000639">
    <property type="entry name" value="Epox_hydrolase-like"/>
</dbReference>
<evidence type="ECO:0000313" key="3">
    <source>
        <dbReference type="EMBL" id="RAL24293.1"/>
    </source>
</evidence>
<dbReference type="PANTHER" id="PTHR43798">
    <property type="entry name" value="MONOACYLGLYCEROL LIPASE"/>
    <property type="match status" value="1"/>
</dbReference>
<keyword evidence="1" id="KW-1133">Transmembrane helix</keyword>